<reference evidence="1" key="1">
    <citation type="submission" date="2021-02" db="EMBL/GenBank/DDBJ databases">
        <title>Genome sequence of Rhodospirillales sp. strain TMPK1 isolated from soil.</title>
        <authorList>
            <person name="Nakai R."/>
            <person name="Kusada H."/>
            <person name="Tamaki H."/>
        </authorList>
    </citation>
    <scope>NUCLEOTIDE SEQUENCE</scope>
    <source>
        <strain evidence="1">TMPK1</strain>
    </source>
</reference>
<dbReference type="Proteomes" id="UP000681075">
    <property type="component" value="Unassembled WGS sequence"/>
</dbReference>
<name>A0A8S8XA67_9PROT</name>
<dbReference type="AlphaFoldDB" id="A0A8S8XA67"/>
<evidence type="ECO:0000313" key="1">
    <source>
        <dbReference type="EMBL" id="GIL38237.1"/>
    </source>
</evidence>
<gene>
    <name evidence="1" type="ORF">TMPK1_04740</name>
</gene>
<organism evidence="1 2">
    <name type="scientific">Roseiterribacter gracilis</name>
    <dbReference type="NCBI Taxonomy" id="2812848"/>
    <lineage>
        <taxon>Bacteria</taxon>
        <taxon>Pseudomonadati</taxon>
        <taxon>Pseudomonadota</taxon>
        <taxon>Alphaproteobacteria</taxon>
        <taxon>Rhodospirillales</taxon>
        <taxon>Roseiterribacteraceae</taxon>
        <taxon>Roseiterribacter</taxon>
    </lineage>
</organism>
<evidence type="ECO:0000313" key="2">
    <source>
        <dbReference type="Proteomes" id="UP000681075"/>
    </source>
</evidence>
<evidence type="ECO:0008006" key="3">
    <source>
        <dbReference type="Google" id="ProtNLM"/>
    </source>
</evidence>
<dbReference type="EMBL" id="BOPV01000001">
    <property type="protein sequence ID" value="GIL38237.1"/>
    <property type="molecule type" value="Genomic_DNA"/>
</dbReference>
<comment type="caution">
    <text evidence="1">The sequence shown here is derived from an EMBL/GenBank/DDBJ whole genome shotgun (WGS) entry which is preliminary data.</text>
</comment>
<dbReference type="Gene3D" id="3.40.50.1820">
    <property type="entry name" value="alpha/beta hydrolase"/>
    <property type="match status" value="1"/>
</dbReference>
<sequence>MRRVMRKLGRYELGKTGIIALQADPRVSYAAYIPSRYDVAKSETQRFDLIIGQHGSARLVREYRNGFADLAERRNAFVLSPLFPIGLVEVGDADGFKRLEFRGLRYDLLLWAMVEELETRYGVAFERIVIHGFSGGGQFVHRFAYLHAHRLHAISVGAPGKVTLLDDDRDWWVGTRDVERRFGRPIDREALRHLHVQLIVGADDTDTDEITVEPDSPLWMDGANDAGVTRIDRLRTLSDNWKRNGIDNELELAAGVGHKGTTGIMDAVNRFFDRALDAKRN</sequence>
<proteinExistence type="predicted"/>
<protein>
    <recommendedName>
        <fullName evidence="3">Hydrolase</fullName>
    </recommendedName>
</protein>
<keyword evidence="2" id="KW-1185">Reference proteome</keyword>
<accession>A0A8S8XA67</accession>
<dbReference type="InterPro" id="IPR029058">
    <property type="entry name" value="AB_hydrolase_fold"/>
</dbReference>
<dbReference type="SUPFAM" id="SSF53474">
    <property type="entry name" value="alpha/beta-Hydrolases"/>
    <property type="match status" value="1"/>
</dbReference>